<dbReference type="Pfam" id="PF01266">
    <property type="entry name" value="DAO"/>
    <property type="match status" value="1"/>
</dbReference>
<evidence type="ECO:0000256" key="8">
    <source>
        <dbReference type="ARBA" id="ARBA00049547"/>
    </source>
</evidence>
<dbReference type="PANTHER" id="PTHR11530:SF11">
    <property type="entry name" value="D-ASPARTATE OXIDASE"/>
    <property type="match status" value="1"/>
</dbReference>
<sequence>MTNRDALPFDAATVLGAGLMGRLLALSLARRGCQVSLHDAGGPEADGAAARVAAAMLAPLAESAVAPASIVRMGQYGLERWPELLASLAQPVFFQREGTLVLWHRQDAPEAARFAGVLARTAQEVPELPAMQRLDATGVEAIEPAIGRRFAQGLLLPGEGQLDNRELLAALLASLQALPNVQMHWHSPRAPKDFVAGASERIIDCRGLGAKPQWPELRGVRGEVIRVHAPEVTLRRPTRLVHPRYPLYIAPKPDGVFVIGATEIESEDMSPASVRSTLELLSAAYSVHSGFAEARILEIATHCRPTLPNNLPAIRWVDPRVMQVNGLYRHGFLIAPAMLDTAIELLATGASTLAPRFALET</sequence>
<protein>
    <recommendedName>
        <fullName evidence="7">D-amino-acid oxidase</fullName>
        <ecNumber evidence="6">1.4.3.3</ecNumber>
    </recommendedName>
</protein>
<evidence type="ECO:0000256" key="5">
    <source>
        <dbReference type="ARBA" id="ARBA00023002"/>
    </source>
</evidence>
<comment type="cofactor">
    <cofactor evidence="1">
        <name>FAD</name>
        <dbReference type="ChEBI" id="CHEBI:57692"/>
    </cofactor>
</comment>
<evidence type="ECO:0000313" key="11">
    <source>
        <dbReference type="Proteomes" id="UP001363010"/>
    </source>
</evidence>
<reference evidence="10 11" key="1">
    <citation type="submission" date="2024-03" db="EMBL/GenBank/DDBJ databases">
        <title>Novel species of the genus Variovorax.</title>
        <authorList>
            <person name="Liu Q."/>
            <person name="Xin Y.-H."/>
        </authorList>
    </citation>
    <scope>NUCLEOTIDE SEQUENCE [LARGE SCALE GENOMIC DNA]</scope>
    <source>
        <strain evidence="10 11">KACC 18501</strain>
    </source>
</reference>
<evidence type="ECO:0000256" key="3">
    <source>
        <dbReference type="ARBA" id="ARBA00022630"/>
    </source>
</evidence>
<comment type="caution">
    <text evidence="10">The sequence shown here is derived from an EMBL/GenBank/DDBJ whole genome shotgun (WGS) entry which is preliminary data.</text>
</comment>
<dbReference type="EC" id="1.4.3.3" evidence="6"/>
<accession>A0ABU8VUD3</accession>
<dbReference type="PANTHER" id="PTHR11530">
    <property type="entry name" value="D-AMINO ACID OXIDASE"/>
    <property type="match status" value="1"/>
</dbReference>
<keyword evidence="5" id="KW-0560">Oxidoreductase</keyword>
<keyword evidence="3" id="KW-0285">Flavoprotein</keyword>
<dbReference type="Gene3D" id="3.50.50.60">
    <property type="entry name" value="FAD/NAD(P)-binding domain"/>
    <property type="match status" value="1"/>
</dbReference>
<dbReference type="Proteomes" id="UP001363010">
    <property type="component" value="Unassembled WGS sequence"/>
</dbReference>
<gene>
    <name evidence="10" type="ORF">WKW80_05100</name>
</gene>
<proteinExistence type="inferred from homology"/>
<keyword evidence="4" id="KW-0274">FAD</keyword>
<evidence type="ECO:0000256" key="6">
    <source>
        <dbReference type="ARBA" id="ARBA00039101"/>
    </source>
</evidence>
<name>A0ABU8VUD3_9BURK</name>
<evidence type="ECO:0000259" key="9">
    <source>
        <dbReference type="Pfam" id="PF01266"/>
    </source>
</evidence>
<evidence type="ECO:0000256" key="1">
    <source>
        <dbReference type="ARBA" id="ARBA00001974"/>
    </source>
</evidence>
<dbReference type="Gene3D" id="3.30.9.10">
    <property type="entry name" value="D-Amino Acid Oxidase, subunit A, domain 2"/>
    <property type="match status" value="1"/>
</dbReference>
<evidence type="ECO:0000256" key="2">
    <source>
        <dbReference type="ARBA" id="ARBA00006730"/>
    </source>
</evidence>
<comment type="catalytic activity">
    <reaction evidence="8">
        <text>a D-alpha-amino acid + O2 + H2O = a 2-oxocarboxylate + H2O2 + NH4(+)</text>
        <dbReference type="Rhea" id="RHEA:21816"/>
        <dbReference type="ChEBI" id="CHEBI:15377"/>
        <dbReference type="ChEBI" id="CHEBI:15379"/>
        <dbReference type="ChEBI" id="CHEBI:16240"/>
        <dbReference type="ChEBI" id="CHEBI:28938"/>
        <dbReference type="ChEBI" id="CHEBI:35179"/>
        <dbReference type="ChEBI" id="CHEBI:59871"/>
        <dbReference type="EC" id="1.4.3.3"/>
    </reaction>
    <physiologicalReaction direction="left-to-right" evidence="8">
        <dbReference type="Rhea" id="RHEA:21817"/>
    </physiologicalReaction>
</comment>
<evidence type="ECO:0000256" key="7">
    <source>
        <dbReference type="ARBA" id="ARBA00039751"/>
    </source>
</evidence>
<dbReference type="SUPFAM" id="SSF51905">
    <property type="entry name" value="FAD/NAD(P)-binding domain"/>
    <property type="match status" value="1"/>
</dbReference>
<evidence type="ECO:0000256" key="4">
    <source>
        <dbReference type="ARBA" id="ARBA00022827"/>
    </source>
</evidence>
<feature type="domain" description="FAD dependent oxidoreductase" evidence="9">
    <location>
        <begin position="13"/>
        <end position="338"/>
    </location>
</feature>
<dbReference type="SUPFAM" id="SSF54373">
    <property type="entry name" value="FAD-linked reductases, C-terminal domain"/>
    <property type="match status" value="1"/>
</dbReference>
<dbReference type="InterPro" id="IPR036188">
    <property type="entry name" value="FAD/NAD-bd_sf"/>
</dbReference>
<evidence type="ECO:0000313" key="10">
    <source>
        <dbReference type="EMBL" id="MEJ8821414.1"/>
    </source>
</evidence>
<organism evidence="10 11">
    <name type="scientific">Variovorax humicola</name>
    <dbReference type="NCBI Taxonomy" id="1769758"/>
    <lineage>
        <taxon>Bacteria</taxon>
        <taxon>Pseudomonadati</taxon>
        <taxon>Pseudomonadota</taxon>
        <taxon>Betaproteobacteria</taxon>
        <taxon>Burkholderiales</taxon>
        <taxon>Comamonadaceae</taxon>
        <taxon>Variovorax</taxon>
    </lineage>
</organism>
<comment type="similarity">
    <text evidence="2">Belongs to the DAMOX/DASOX family.</text>
</comment>
<keyword evidence="11" id="KW-1185">Reference proteome</keyword>
<dbReference type="EMBL" id="JBBKZV010000002">
    <property type="protein sequence ID" value="MEJ8821414.1"/>
    <property type="molecule type" value="Genomic_DNA"/>
</dbReference>
<dbReference type="InterPro" id="IPR006076">
    <property type="entry name" value="FAD-dep_OxRdtase"/>
</dbReference>
<dbReference type="InterPro" id="IPR023209">
    <property type="entry name" value="DAO"/>
</dbReference>
<dbReference type="RefSeq" id="WP_340362464.1">
    <property type="nucleotide sequence ID" value="NZ_JBBKZV010000002.1"/>
</dbReference>